<organism evidence="1 2">
    <name type="scientific">Tumebacillus amylolyticus</name>
    <dbReference type="NCBI Taxonomy" id="2801339"/>
    <lineage>
        <taxon>Bacteria</taxon>
        <taxon>Bacillati</taxon>
        <taxon>Bacillota</taxon>
        <taxon>Bacilli</taxon>
        <taxon>Bacillales</taxon>
        <taxon>Alicyclobacillaceae</taxon>
        <taxon>Tumebacillus</taxon>
    </lineage>
</organism>
<dbReference type="RefSeq" id="WP_201632508.1">
    <property type="nucleotide sequence ID" value="NZ_JAEQNB010000001.1"/>
</dbReference>
<gene>
    <name evidence="1" type="ORF">JJB07_06705</name>
</gene>
<reference evidence="1 2" key="1">
    <citation type="submission" date="2021-01" db="EMBL/GenBank/DDBJ databases">
        <title>Tumebacillus sp. strain ITR2 16S ribosomal RNA gene Genome sequencing and assembly.</title>
        <authorList>
            <person name="Kang M."/>
        </authorList>
    </citation>
    <scope>NUCLEOTIDE SEQUENCE [LARGE SCALE GENOMIC DNA]</scope>
    <source>
        <strain evidence="1 2">ITR2</strain>
    </source>
</reference>
<keyword evidence="2" id="KW-1185">Reference proteome</keyword>
<evidence type="ECO:0008006" key="3">
    <source>
        <dbReference type="Google" id="ProtNLM"/>
    </source>
</evidence>
<protein>
    <recommendedName>
        <fullName evidence="3">Phr family secreted Rap phosphatase inhibitor</fullName>
    </recommendedName>
</protein>
<dbReference type="EMBL" id="JAEQNB010000001">
    <property type="protein sequence ID" value="MBL0386333.1"/>
    <property type="molecule type" value="Genomic_DNA"/>
</dbReference>
<comment type="caution">
    <text evidence="1">The sequence shown here is derived from an EMBL/GenBank/DDBJ whole genome shotgun (WGS) entry which is preliminary data.</text>
</comment>
<sequence length="56" mass="5882">MKKILGIALVAAVVCGVGMWAKNTNYVAYDIGPDPTFAHKMVSIIGTGSDTITKNV</sequence>
<accession>A0ABS1J7T5</accession>
<evidence type="ECO:0000313" key="1">
    <source>
        <dbReference type="EMBL" id="MBL0386333.1"/>
    </source>
</evidence>
<proteinExistence type="predicted"/>
<dbReference type="Proteomes" id="UP000602284">
    <property type="component" value="Unassembled WGS sequence"/>
</dbReference>
<evidence type="ECO:0000313" key="2">
    <source>
        <dbReference type="Proteomes" id="UP000602284"/>
    </source>
</evidence>
<name>A0ABS1J7T5_9BACL</name>